<gene>
    <name evidence="7" type="ORF">LTR69_011433</name>
</gene>
<keyword evidence="3" id="KW-0274">FAD</keyword>
<dbReference type="InterPro" id="IPR036318">
    <property type="entry name" value="FAD-bd_PCMH-like_sf"/>
</dbReference>
<comment type="cofactor">
    <cofactor evidence="1">
        <name>FAD</name>
        <dbReference type="ChEBI" id="CHEBI:57692"/>
    </cofactor>
</comment>
<dbReference type="EMBL" id="JAVRRF010000065">
    <property type="protein sequence ID" value="KAK5048136.1"/>
    <property type="molecule type" value="Genomic_DNA"/>
</dbReference>
<feature type="region of interest" description="Disordered" evidence="5">
    <location>
        <begin position="574"/>
        <end position="595"/>
    </location>
</feature>
<dbReference type="InterPro" id="IPR016169">
    <property type="entry name" value="FAD-bd_PCMH_sub2"/>
</dbReference>
<dbReference type="Gene3D" id="3.30.43.10">
    <property type="entry name" value="Uridine Diphospho-n-acetylenolpyruvylglucosamine Reductase, domain 2"/>
    <property type="match status" value="1"/>
</dbReference>
<dbReference type="PROSITE" id="PS51387">
    <property type="entry name" value="FAD_PCMH"/>
    <property type="match status" value="1"/>
</dbReference>
<name>A0ABR0IU63_9EURO</name>
<dbReference type="InterPro" id="IPR016164">
    <property type="entry name" value="FAD-linked_Oxase-like_C"/>
</dbReference>
<dbReference type="PANTHER" id="PTHR11748">
    <property type="entry name" value="D-LACTATE DEHYDROGENASE"/>
    <property type="match status" value="1"/>
</dbReference>
<evidence type="ECO:0000256" key="2">
    <source>
        <dbReference type="ARBA" id="ARBA00022630"/>
    </source>
</evidence>
<comment type="caution">
    <text evidence="7">The sequence shown here is derived from an EMBL/GenBank/DDBJ whole genome shotgun (WGS) entry which is preliminary data.</text>
</comment>
<protein>
    <recommendedName>
        <fullName evidence="6">FAD-binding PCMH-type domain-containing protein</fullName>
    </recommendedName>
</protein>
<keyword evidence="4" id="KW-0560">Oxidoreductase</keyword>
<sequence length="595" mass="66598">MDVSNISTSKSVPVYPEAYDGIPKRLVGKVEKERARLSKNQTKGRSSERKRGVAIPQGIGKEQFFNAIEELAGHIGNGNVQVNDQPLQDGWYMEHPKTHDAFMILDGEETVSSASVYPGSVEEVQVVVKWANKHLIPIYPISMGRNLGYGGAAPRVRGSVVVDLGRRMNKILDINPDDCTCLVEPGVSFYALYEEIRKKGYKVWIDCPDLGGGSILGNTLDRGVGYTPYGDHWGVHSGLEVVLPTGEVFRTGMGALPGNSTWQSFPYGFGPISDGLFSQSNYGVVTKIGMALMPDPGEHESFIEIIRPLRIANILENVAQIRHSIIEVAVGGQSRKEFYDGDGAVPDEILQKHLESSPLGRCYWIYYGTNYGPKVIRQYKLDIIHKEFMKVQGAKRIDPASLPKDHYFWSRDRIASGEPDFEELSYLNWVPNGAHLGFSPISPSRGQEALKLWKIAKERHHAHKIDMFLAFVIGLREMHMICLVIWDRDDPEKRKAVDMCMREMIDDCAKEGFGEYRTHILFQDQVAATYNWNDGALMKFNERLKDSLDPNGIMAPGRCGIWPARYRGRGWEIGKEGRDTSEGNGVHPLSGNVKL</sequence>
<dbReference type="Proteomes" id="UP001345691">
    <property type="component" value="Unassembled WGS sequence"/>
</dbReference>
<dbReference type="Gene3D" id="3.40.462.10">
    <property type="entry name" value="FAD-linked oxidases, C-terminal domain"/>
    <property type="match status" value="1"/>
</dbReference>
<feature type="domain" description="FAD-binding PCMH-type" evidence="6">
    <location>
        <begin position="108"/>
        <end position="295"/>
    </location>
</feature>
<reference evidence="7 8" key="1">
    <citation type="submission" date="2023-08" db="EMBL/GenBank/DDBJ databases">
        <title>Black Yeasts Isolated from many extreme environments.</title>
        <authorList>
            <person name="Coleine C."/>
            <person name="Stajich J.E."/>
            <person name="Selbmann L."/>
        </authorList>
    </citation>
    <scope>NUCLEOTIDE SEQUENCE [LARGE SCALE GENOMIC DNA]</scope>
    <source>
        <strain evidence="7 8">CCFEE 6328</strain>
    </source>
</reference>
<dbReference type="SUPFAM" id="SSF55103">
    <property type="entry name" value="FAD-linked oxidases, C-terminal domain"/>
    <property type="match status" value="1"/>
</dbReference>
<dbReference type="Gene3D" id="1.10.45.10">
    <property type="entry name" value="Vanillyl-alcohol Oxidase, Chain A, domain 4"/>
    <property type="match status" value="1"/>
</dbReference>
<evidence type="ECO:0000259" key="6">
    <source>
        <dbReference type="PROSITE" id="PS51387"/>
    </source>
</evidence>
<evidence type="ECO:0000256" key="5">
    <source>
        <dbReference type="SAM" id="MobiDB-lite"/>
    </source>
</evidence>
<dbReference type="SUPFAM" id="SSF56176">
    <property type="entry name" value="FAD-binding/transporter-associated domain-like"/>
    <property type="match status" value="1"/>
</dbReference>
<dbReference type="InterPro" id="IPR006094">
    <property type="entry name" value="Oxid_FAD_bind_N"/>
</dbReference>
<dbReference type="InterPro" id="IPR016171">
    <property type="entry name" value="Vanillyl_alc_oxidase_C-sub2"/>
</dbReference>
<evidence type="ECO:0000256" key="1">
    <source>
        <dbReference type="ARBA" id="ARBA00001974"/>
    </source>
</evidence>
<dbReference type="Pfam" id="PF02913">
    <property type="entry name" value="FAD-oxidase_C"/>
    <property type="match status" value="1"/>
</dbReference>
<dbReference type="InterPro" id="IPR016166">
    <property type="entry name" value="FAD-bd_PCMH"/>
</dbReference>
<evidence type="ECO:0000313" key="7">
    <source>
        <dbReference type="EMBL" id="KAK5048136.1"/>
    </source>
</evidence>
<dbReference type="PANTHER" id="PTHR11748:SF114">
    <property type="entry name" value="ARYL-ALCOHOL OXIDASE VANILLYL-ALCOHOL OXIDASE (AFU_ORTHOLOGUE AFUA_3G09500)-RELATED"/>
    <property type="match status" value="1"/>
</dbReference>
<dbReference type="Gene3D" id="3.30.465.10">
    <property type="match status" value="1"/>
</dbReference>
<keyword evidence="2" id="KW-0285">Flavoprotein</keyword>
<accession>A0ABR0IU63</accession>
<evidence type="ECO:0000313" key="8">
    <source>
        <dbReference type="Proteomes" id="UP001345691"/>
    </source>
</evidence>
<evidence type="ECO:0000256" key="4">
    <source>
        <dbReference type="ARBA" id="ARBA00023002"/>
    </source>
</evidence>
<evidence type="ECO:0000256" key="3">
    <source>
        <dbReference type="ARBA" id="ARBA00022827"/>
    </source>
</evidence>
<dbReference type="InterPro" id="IPR004113">
    <property type="entry name" value="FAD-bd_oxidored_4_C"/>
</dbReference>
<proteinExistence type="predicted"/>
<organism evidence="7 8">
    <name type="scientific">Exophiala sideris</name>
    <dbReference type="NCBI Taxonomy" id="1016849"/>
    <lineage>
        <taxon>Eukaryota</taxon>
        <taxon>Fungi</taxon>
        <taxon>Dikarya</taxon>
        <taxon>Ascomycota</taxon>
        <taxon>Pezizomycotina</taxon>
        <taxon>Eurotiomycetes</taxon>
        <taxon>Chaetothyriomycetidae</taxon>
        <taxon>Chaetothyriales</taxon>
        <taxon>Herpotrichiellaceae</taxon>
        <taxon>Exophiala</taxon>
    </lineage>
</organism>
<dbReference type="InterPro" id="IPR016170">
    <property type="entry name" value="Cytok_DH_C_sf"/>
</dbReference>
<dbReference type="Pfam" id="PF01565">
    <property type="entry name" value="FAD_binding_4"/>
    <property type="match status" value="1"/>
</dbReference>
<dbReference type="InterPro" id="IPR016167">
    <property type="entry name" value="FAD-bd_PCMH_sub1"/>
</dbReference>
<feature type="region of interest" description="Disordered" evidence="5">
    <location>
        <begin position="32"/>
        <end position="53"/>
    </location>
</feature>
<keyword evidence="8" id="KW-1185">Reference proteome</keyword>